<feature type="transmembrane region" description="Helical" evidence="5">
    <location>
        <begin position="407"/>
        <end position="428"/>
    </location>
</feature>
<comment type="subcellular location">
    <subcellularLocation>
        <location evidence="1">Membrane</location>
        <topology evidence="1">Multi-pass membrane protein</topology>
    </subcellularLocation>
</comment>
<evidence type="ECO:0000256" key="4">
    <source>
        <dbReference type="ARBA" id="ARBA00023136"/>
    </source>
</evidence>
<dbReference type="GO" id="GO:0000077">
    <property type="term" value="P:DNA damage checkpoint signaling"/>
    <property type="evidence" value="ECO:0007669"/>
    <property type="project" value="InterPro"/>
</dbReference>
<feature type="transmembrane region" description="Helical" evidence="5">
    <location>
        <begin position="314"/>
        <end position="332"/>
    </location>
</feature>
<dbReference type="Pfam" id="PF04005">
    <property type="entry name" value="Hus1"/>
    <property type="match status" value="1"/>
</dbReference>
<dbReference type="InterPro" id="IPR007150">
    <property type="entry name" value="HUS1/Mec3"/>
</dbReference>
<name>C5LC22_PERM5</name>
<dbReference type="Gene3D" id="3.70.10.10">
    <property type="match status" value="1"/>
</dbReference>
<protein>
    <submittedName>
        <fullName evidence="6">Uncharacterized protein</fullName>
    </submittedName>
</protein>
<dbReference type="PANTHER" id="PTHR28128:SF1">
    <property type="entry name" value="GOLGI APPARATUS MEMBRANE PROTEIN TVP15"/>
    <property type="match status" value="1"/>
</dbReference>
<dbReference type="InterPro" id="IPR013714">
    <property type="entry name" value="Golgi_TVP15"/>
</dbReference>
<gene>
    <name evidence="6" type="ORF">Pmar_PMAR011530</name>
</gene>
<keyword evidence="4 5" id="KW-0472">Membrane</keyword>
<dbReference type="PANTHER" id="PTHR28128">
    <property type="entry name" value="GOLGI APPARATUS MEMBRANE PROTEIN TVP15"/>
    <property type="match status" value="1"/>
</dbReference>
<dbReference type="OrthoDB" id="423534at2759"/>
<keyword evidence="3 5" id="KW-1133">Transmembrane helix</keyword>
<dbReference type="Proteomes" id="UP000007800">
    <property type="component" value="Unassembled WGS sequence"/>
</dbReference>
<sequence length="443" mass="48191">MKFRGKMTPAGQSALSQVIGHLAKTRGGSSKDRRFTVVNLKISPVEFTLGCSALDDGSPETWAHLAVECIFDSIDCQSLREGNYIDLVASLENLLAAAQGLGSSTSTEIRLRNKSGLAVLAFTYTIPQAYDPSVGGQAFVKAFYDVPITLFNFDDLEGCRRSIETLKRAMGNKLEKFTLEVSPTASAEGEPTVKVSVSASSPLTTMSLTYCSLPVLRRQQESQEEEDNASTTRPLLAAYLPRPEKIAIILARSDGIDFQGRTGGDVSKAQVSQPLIGSSFATEVATRGFRAASERVTAAAEVINKRIHTGPDSIRVLAFLGGVAVTATGALNVLSPSEVLHRPVIYLLNLYQILFGVITCLLEADPKYLHKYGVQERIHEYAYFLTQLWGRGLFYLFQGSIALMHLTILYIIVGLYMAVIGVLSLSLLRYNKDGGEADQTSQE</sequence>
<dbReference type="RefSeq" id="XP_002773689.1">
    <property type="nucleotide sequence ID" value="XM_002773643.1"/>
</dbReference>
<feature type="transmembrane region" description="Helical" evidence="5">
    <location>
        <begin position="344"/>
        <end position="362"/>
    </location>
</feature>
<dbReference type="GeneID" id="9042028"/>
<evidence type="ECO:0000256" key="5">
    <source>
        <dbReference type="SAM" id="Phobius"/>
    </source>
</evidence>
<dbReference type="Pfam" id="PF08507">
    <property type="entry name" value="COPI_assoc"/>
    <property type="match status" value="1"/>
</dbReference>
<evidence type="ECO:0000256" key="1">
    <source>
        <dbReference type="ARBA" id="ARBA00004141"/>
    </source>
</evidence>
<dbReference type="GO" id="GO:0030896">
    <property type="term" value="C:checkpoint clamp complex"/>
    <property type="evidence" value="ECO:0007669"/>
    <property type="project" value="InterPro"/>
</dbReference>
<dbReference type="GO" id="GO:0016020">
    <property type="term" value="C:membrane"/>
    <property type="evidence" value="ECO:0007669"/>
    <property type="project" value="UniProtKB-SubCell"/>
</dbReference>
<keyword evidence="7" id="KW-1185">Reference proteome</keyword>
<dbReference type="EMBL" id="GG680918">
    <property type="protein sequence ID" value="EER05505.1"/>
    <property type="molecule type" value="Genomic_DNA"/>
</dbReference>
<evidence type="ECO:0000313" key="6">
    <source>
        <dbReference type="EMBL" id="EER05505.1"/>
    </source>
</evidence>
<dbReference type="InParanoid" id="C5LC22"/>
<organism evidence="7">
    <name type="scientific">Perkinsus marinus (strain ATCC 50983 / TXsc)</name>
    <dbReference type="NCBI Taxonomy" id="423536"/>
    <lineage>
        <taxon>Eukaryota</taxon>
        <taxon>Sar</taxon>
        <taxon>Alveolata</taxon>
        <taxon>Perkinsozoa</taxon>
        <taxon>Perkinsea</taxon>
        <taxon>Perkinsida</taxon>
        <taxon>Perkinsidae</taxon>
        <taxon>Perkinsus</taxon>
    </lineage>
</organism>
<dbReference type="AlphaFoldDB" id="C5LC22"/>
<reference evidence="6 7" key="1">
    <citation type="submission" date="2008-07" db="EMBL/GenBank/DDBJ databases">
        <authorList>
            <person name="El-Sayed N."/>
            <person name="Caler E."/>
            <person name="Inman J."/>
            <person name="Amedeo P."/>
            <person name="Hass B."/>
            <person name="Wortman J."/>
        </authorList>
    </citation>
    <scope>NUCLEOTIDE SEQUENCE [LARGE SCALE GENOMIC DNA]</scope>
    <source>
        <strain evidence="7">ATCC 50983 / TXsc</strain>
    </source>
</reference>
<proteinExistence type="predicted"/>
<accession>C5LC22</accession>
<evidence type="ECO:0000256" key="2">
    <source>
        <dbReference type="ARBA" id="ARBA00022692"/>
    </source>
</evidence>
<evidence type="ECO:0000256" key="3">
    <source>
        <dbReference type="ARBA" id="ARBA00022989"/>
    </source>
</evidence>
<evidence type="ECO:0000313" key="7">
    <source>
        <dbReference type="Proteomes" id="UP000007800"/>
    </source>
</evidence>
<keyword evidence="2 5" id="KW-0812">Transmembrane</keyword>